<gene>
    <name evidence="8" type="ORF">SAMN05421676_10744</name>
</gene>
<evidence type="ECO:0000256" key="3">
    <source>
        <dbReference type="ARBA" id="ARBA00022692"/>
    </source>
</evidence>
<dbReference type="STRING" id="237682.SAMN05421676_10744"/>
<name>A0A1I0GKB5_9BACI</name>
<evidence type="ECO:0000313" key="8">
    <source>
        <dbReference type="EMBL" id="SET71383.1"/>
    </source>
</evidence>
<comment type="subcellular location">
    <subcellularLocation>
        <location evidence="1">Cell membrane</location>
        <topology evidence="1">Multi-pass membrane protein</topology>
    </subcellularLocation>
</comment>
<proteinExistence type="predicted"/>
<dbReference type="OrthoDB" id="3243324at2"/>
<feature type="transmembrane region" description="Helical" evidence="6">
    <location>
        <begin position="38"/>
        <end position="58"/>
    </location>
</feature>
<protein>
    <submittedName>
        <fullName evidence="8">Phospholipase_D-nuclease N-terminal</fullName>
    </submittedName>
</protein>
<reference evidence="9" key="1">
    <citation type="submission" date="2016-10" db="EMBL/GenBank/DDBJ databases">
        <authorList>
            <person name="Varghese N."/>
            <person name="Submissions S."/>
        </authorList>
    </citation>
    <scope>NUCLEOTIDE SEQUENCE [LARGE SCALE GENOMIC DNA]</scope>
    <source>
        <strain evidence="9">CGMCC 1.3566</strain>
    </source>
</reference>
<dbReference type="AlphaFoldDB" id="A0A1I0GKB5"/>
<keyword evidence="2" id="KW-1003">Cell membrane</keyword>
<evidence type="ECO:0000256" key="5">
    <source>
        <dbReference type="ARBA" id="ARBA00023136"/>
    </source>
</evidence>
<evidence type="ECO:0000256" key="1">
    <source>
        <dbReference type="ARBA" id="ARBA00004651"/>
    </source>
</evidence>
<evidence type="ECO:0000313" key="9">
    <source>
        <dbReference type="Proteomes" id="UP000199095"/>
    </source>
</evidence>
<organism evidence="8 9">
    <name type="scientific">Salinibacillus kushneri</name>
    <dbReference type="NCBI Taxonomy" id="237682"/>
    <lineage>
        <taxon>Bacteria</taxon>
        <taxon>Bacillati</taxon>
        <taxon>Bacillota</taxon>
        <taxon>Bacilli</taxon>
        <taxon>Bacillales</taxon>
        <taxon>Bacillaceae</taxon>
        <taxon>Salinibacillus</taxon>
    </lineage>
</organism>
<keyword evidence="9" id="KW-1185">Reference proteome</keyword>
<dbReference type="InterPro" id="IPR027379">
    <property type="entry name" value="CLS_N"/>
</dbReference>
<dbReference type="Pfam" id="PF13396">
    <property type="entry name" value="PLDc_N"/>
    <property type="match status" value="1"/>
</dbReference>
<keyword evidence="4 6" id="KW-1133">Transmembrane helix</keyword>
<dbReference type="Proteomes" id="UP000199095">
    <property type="component" value="Unassembled WGS sequence"/>
</dbReference>
<feature type="transmembrane region" description="Helical" evidence="6">
    <location>
        <begin position="6"/>
        <end position="26"/>
    </location>
</feature>
<feature type="domain" description="Cardiolipin synthase N-terminal" evidence="7">
    <location>
        <begin position="18"/>
        <end position="60"/>
    </location>
</feature>
<dbReference type="GO" id="GO:0005886">
    <property type="term" value="C:plasma membrane"/>
    <property type="evidence" value="ECO:0007669"/>
    <property type="project" value="UniProtKB-SubCell"/>
</dbReference>
<keyword evidence="3 6" id="KW-0812">Transmembrane</keyword>
<dbReference type="EMBL" id="FOHJ01000007">
    <property type="protein sequence ID" value="SET71383.1"/>
    <property type="molecule type" value="Genomic_DNA"/>
</dbReference>
<sequence>MFEINWALLAPLFIVEFILLAVALIDLIRIDETNGPKWVWAVICIFISILGPVLYFIFGRRP</sequence>
<keyword evidence="5 6" id="KW-0472">Membrane</keyword>
<accession>A0A1I0GKB5</accession>
<evidence type="ECO:0000256" key="4">
    <source>
        <dbReference type="ARBA" id="ARBA00022989"/>
    </source>
</evidence>
<evidence type="ECO:0000256" key="2">
    <source>
        <dbReference type="ARBA" id="ARBA00022475"/>
    </source>
</evidence>
<evidence type="ECO:0000259" key="7">
    <source>
        <dbReference type="Pfam" id="PF13396"/>
    </source>
</evidence>
<dbReference type="RefSeq" id="WP_093135585.1">
    <property type="nucleotide sequence ID" value="NZ_FOHJ01000007.1"/>
</dbReference>
<evidence type="ECO:0000256" key="6">
    <source>
        <dbReference type="SAM" id="Phobius"/>
    </source>
</evidence>